<feature type="transmembrane region" description="Helical" evidence="1">
    <location>
        <begin position="12"/>
        <end position="37"/>
    </location>
</feature>
<keyword evidence="3" id="KW-1185">Reference proteome</keyword>
<feature type="transmembrane region" description="Helical" evidence="1">
    <location>
        <begin position="89"/>
        <end position="110"/>
    </location>
</feature>
<evidence type="ECO:0000256" key="1">
    <source>
        <dbReference type="SAM" id="Phobius"/>
    </source>
</evidence>
<dbReference type="RefSeq" id="WP_169347401.1">
    <property type="nucleotide sequence ID" value="NZ_JABBJJ010000124.1"/>
</dbReference>
<organism evidence="2 3">
    <name type="scientific">Pyxidicoccus fallax</name>
    <dbReference type="NCBI Taxonomy" id="394095"/>
    <lineage>
        <taxon>Bacteria</taxon>
        <taxon>Pseudomonadati</taxon>
        <taxon>Myxococcota</taxon>
        <taxon>Myxococcia</taxon>
        <taxon>Myxococcales</taxon>
        <taxon>Cystobacterineae</taxon>
        <taxon>Myxococcaceae</taxon>
        <taxon>Pyxidicoccus</taxon>
    </lineage>
</organism>
<dbReference type="Proteomes" id="UP000518300">
    <property type="component" value="Unassembled WGS sequence"/>
</dbReference>
<accession>A0A848LK78</accession>
<comment type="caution">
    <text evidence="2">The sequence shown here is derived from an EMBL/GenBank/DDBJ whole genome shotgun (WGS) entry which is preliminary data.</text>
</comment>
<protein>
    <submittedName>
        <fullName evidence="2">Uncharacterized protein</fullName>
    </submittedName>
</protein>
<dbReference type="EMBL" id="JABBJJ010000124">
    <property type="protein sequence ID" value="NMO18129.1"/>
    <property type="molecule type" value="Genomic_DNA"/>
</dbReference>
<evidence type="ECO:0000313" key="2">
    <source>
        <dbReference type="EMBL" id="NMO18129.1"/>
    </source>
</evidence>
<gene>
    <name evidence="2" type="ORF">HG543_25195</name>
</gene>
<feature type="transmembrane region" description="Helical" evidence="1">
    <location>
        <begin position="57"/>
        <end position="77"/>
    </location>
</feature>
<proteinExistence type="predicted"/>
<sequence length="210" mass="23036">MVRTSAARVEVMTFLLGIWLAVSGLAGAALIALGVLYQSWEAPAYFPGDAPLADLCVDLALAGWLFIAIGLVAARAMSRFIDRTSTLRVATRILTGLLVLSCVTLAPALARVAGRQFGEWRQLRALLVEGEARARTYARSQDGVLTRDEFEQARAWFQAHPDHFSFKFKELPQPVRVQVMTSRPPYVGVHFGGGSNAVFDLTTMRCTYSD</sequence>
<evidence type="ECO:0000313" key="3">
    <source>
        <dbReference type="Proteomes" id="UP000518300"/>
    </source>
</evidence>
<name>A0A848LK78_9BACT</name>
<reference evidence="2 3" key="1">
    <citation type="submission" date="2020-04" db="EMBL/GenBank/DDBJ databases">
        <title>Draft genome of Pyxidicoccus fallax type strain.</title>
        <authorList>
            <person name="Whitworth D.E."/>
        </authorList>
    </citation>
    <scope>NUCLEOTIDE SEQUENCE [LARGE SCALE GENOMIC DNA]</scope>
    <source>
        <strain evidence="2 3">DSM 14698</strain>
    </source>
</reference>
<keyword evidence="1" id="KW-0812">Transmembrane</keyword>
<keyword evidence="1" id="KW-0472">Membrane</keyword>
<keyword evidence="1" id="KW-1133">Transmembrane helix</keyword>
<dbReference type="AlphaFoldDB" id="A0A848LK78"/>